<feature type="signal peptide" evidence="1">
    <location>
        <begin position="1"/>
        <end position="18"/>
    </location>
</feature>
<sequence>MRRARNKLWIAYPLLATAVLSSTTGCEPAPNPPQPRLADLCSALPVADVQTTYRRLTPTLQVTKRLDVSKLHPAGMAACHYAPKDDLGGVVLSVPIGGPVPEVANLIGGRRARNSQDVAVDSDKAFFVRAETESAIAVDHGSTQFVLTWTPLLGAPNEMATQQQLVMLASAVAKKLPTDFVPPQQDIARECAGVRVAEHIVGGKVVMARGSANGQTLNCHYLGPTGILQASALREADRFVDDQIRIMRTSSRNLVDPPVAEDVTLMALSTSSMYIEGGLVDCCTLQFQHRAVNDTIDYSSEFDSAQREFVASFIAAARDWSHRR</sequence>
<gene>
    <name evidence="2" type="ORF">A9W98_14955</name>
</gene>
<dbReference type="RefSeq" id="WP_065133390.1">
    <property type="nucleotide sequence ID" value="NZ_MAEM01000187.1"/>
</dbReference>
<dbReference type="EMBL" id="MAEM01000187">
    <property type="protein sequence ID" value="OBS02438.1"/>
    <property type="molecule type" value="Genomic_DNA"/>
</dbReference>
<dbReference type="PROSITE" id="PS51257">
    <property type="entry name" value="PROKAR_LIPOPROTEIN"/>
    <property type="match status" value="1"/>
</dbReference>
<dbReference type="AlphaFoldDB" id="A0A1A6BJC8"/>
<feature type="chain" id="PRO_5039210785" description="DUF3558 domain-containing protein" evidence="1">
    <location>
        <begin position="19"/>
        <end position="324"/>
    </location>
</feature>
<evidence type="ECO:0008006" key="4">
    <source>
        <dbReference type="Google" id="ProtNLM"/>
    </source>
</evidence>
<dbReference type="OrthoDB" id="4747339at2"/>
<evidence type="ECO:0000256" key="1">
    <source>
        <dbReference type="SAM" id="SignalP"/>
    </source>
</evidence>
<protein>
    <recommendedName>
        <fullName evidence="4">DUF3558 domain-containing protein</fullName>
    </recommendedName>
</protein>
<keyword evidence="1" id="KW-0732">Signal</keyword>
<comment type="caution">
    <text evidence="2">The sequence shown here is derived from an EMBL/GenBank/DDBJ whole genome shotgun (WGS) entry which is preliminary data.</text>
</comment>
<evidence type="ECO:0000313" key="2">
    <source>
        <dbReference type="EMBL" id="OBS02438.1"/>
    </source>
</evidence>
<proteinExistence type="predicted"/>
<reference evidence="2 3" key="1">
    <citation type="submission" date="2016-06" db="EMBL/GenBank/DDBJ databases">
        <authorList>
            <person name="Kjaerup R.B."/>
            <person name="Dalgaard T.S."/>
            <person name="Juul-Madsen H.R."/>
        </authorList>
    </citation>
    <scope>NUCLEOTIDE SEQUENCE [LARGE SCALE GENOMIC DNA]</scope>
    <source>
        <strain evidence="2 3">1245752.6</strain>
    </source>
</reference>
<organism evidence="2 3">
    <name type="scientific">Mycobacterium gordonae</name>
    <dbReference type="NCBI Taxonomy" id="1778"/>
    <lineage>
        <taxon>Bacteria</taxon>
        <taxon>Bacillati</taxon>
        <taxon>Actinomycetota</taxon>
        <taxon>Actinomycetes</taxon>
        <taxon>Mycobacteriales</taxon>
        <taxon>Mycobacteriaceae</taxon>
        <taxon>Mycobacterium</taxon>
    </lineage>
</organism>
<accession>A0A1A6BJC8</accession>
<name>A0A1A6BJC8_MYCGO</name>
<dbReference type="Proteomes" id="UP000093757">
    <property type="component" value="Unassembled WGS sequence"/>
</dbReference>
<evidence type="ECO:0000313" key="3">
    <source>
        <dbReference type="Proteomes" id="UP000093757"/>
    </source>
</evidence>